<dbReference type="SUPFAM" id="SSF53474">
    <property type="entry name" value="alpha/beta-Hydrolases"/>
    <property type="match status" value="1"/>
</dbReference>
<proteinExistence type="predicted"/>
<dbReference type="PANTHER" id="PTHR48081">
    <property type="entry name" value="AB HYDROLASE SUPERFAMILY PROTEIN C4A8.06C"/>
    <property type="match status" value="1"/>
</dbReference>
<evidence type="ECO:0000259" key="2">
    <source>
        <dbReference type="Pfam" id="PF07859"/>
    </source>
</evidence>
<dbReference type="AlphaFoldDB" id="A0A8H3EQT6"/>
<organism evidence="3 4">
    <name type="scientific">Gomphillus americanus</name>
    <dbReference type="NCBI Taxonomy" id="1940652"/>
    <lineage>
        <taxon>Eukaryota</taxon>
        <taxon>Fungi</taxon>
        <taxon>Dikarya</taxon>
        <taxon>Ascomycota</taxon>
        <taxon>Pezizomycotina</taxon>
        <taxon>Lecanoromycetes</taxon>
        <taxon>OSLEUM clade</taxon>
        <taxon>Ostropomycetidae</taxon>
        <taxon>Ostropales</taxon>
        <taxon>Graphidaceae</taxon>
        <taxon>Gomphilloideae</taxon>
        <taxon>Gomphillus</taxon>
    </lineage>
</organism>
<dbReference type="InterPro" id="IPR029058">
    <property type="entry name" value="AB_hydrolase_fold"/>
</dbReference>
<dbReference type="OrthoDB" id="408631at2759"/>
<name>A0A8H3EQT6_9LECA</name>
<evidence type="ECO:0000256" key="1">
    <source>
        <dbReference type="ARBA" id="ARBA00022801"/>
    </source>
</evidence>
<keyword evidence="1" id="KW-0378">Hydrolase</keyword>
<protein>
    <recommendedName>
        <fullName evidence="2">Alpha/beta hydrolase fold-3 domain-containing protein</fullName>
    </recommendedName>
</protein>
<keyword evidence="4" id="KW-1185">Reference proteome</keyword>
<comment type="caution">
    <text evidence="3">The sequence shown here is derived from an EMBL/GenBank/DDBJ whole genome shotgun (WGS) entry which is preliminary data.</text>
</comment>
<gene>
    <name evidence="3" type="ORF">GOMPHAMPRED_006314</name>
</gene>
<reference evidence="3" key="1">
    <citation type="submission" date="2021-03" db="EMBL/GenBank/DDBJ databases">
        <authorList>
            <person name="Tagirdzhanova G."/>
        </authorList>
    </citation>
    <scope>NUCLEOTIDE SEQUENCE</scope>
</reference>
<evidence type="ECO:0000313" key="4">
    <source>
        <dbReference type="Proteomes" id="UP000664169"/>
    </source>
</evidence>
<feature type="domain" description="Alpha/beta hydrolase fold-3" evidence="2">
    <location>
        <begin position="72"/>
        <end position="278"/>
    </location>
</feature>
<accession>A0A8H3EQT6</accession>
<sequence>MASQPSFVQRIRWYATIYAIRLLVQLQKLILNNLATTKPNYIKTYAILPTIQNNIFLPPSWKKGDPPLPLLIDIHGGGFTIGAPAVDNRDNRLLASYGICVVSIGYRLAPAHKFPGPVHDVALLINAVLADADLPIDKTKVAIAGYSAGGNLALAAPQLDNLHTRIKGVVAYYPSTDVGRPLSKRLETAVAPAKRKDVLIRMSPMFRWAYLPGKKENLDVDADADVDADVDVDVDDPLLAPLKADRRTVCEKVYVLGCECDLLCTEAEEAAEAYAEADRMMGRSGPRVELRGGGRVGWREGNVTWEKLMGMEHGFNQRLVVVRGEEKKLWQRRMVEMHKNVAEWLFREVYV</sequence>
<dbReference type="InterPro" id="IPR050300">
    <property type="entry name" value="GDXG_lipolytic_enzyme"/>
</dbReference>
<dbReference type="Pfam" id="PF07859">
    <property type="entry name" value="Abhydrolase_3"/>
    <property type="match status" value="1"/>
</dbReference>
<dbReference type="GO" id="GO:0016787">
    <property type="term" value="F:hydrolase activity"/>
    <property type="evidence" value="ECO:0007669"/>
    <property type="project" value="UniProtKB-KW"/>
</dbReference>
<dbReference type="EMBL" id="CAJPDQ010000004">
    <property type="protein sequence ID" value="CAF9908788.1"/>
    <property type="molecule type" value="Genomic_DNA"/>
</dbReference>
<dbReference type="PANTHER" id="PTHR48081:SF8">
    <property type="entry name" value="ALPHA_BETA HYDROLASE FOLD-3 DOMAIN-CONTAINING PROTEIN-RELATED"/>
    <property type="match status" value="1"/>
</dbReference>
<evidence type="ECO:0000313" key="3">
    <source>
        <dbReference type="EMBL" id="CAF9908788.1"/>
    </source>
</evidence>
<dbReference type="Gene3D" id="3.40.50.1820">
    <property type="entry name" value="alpha/beta hydrolase"/>
    <property type="match status" value="1"/>
</dbReference>
<dbReference type="Proteomes" id="UP000664169">
    <property type="component" value="Unassembled WGS sequence"/>
</dbReference>
<dbReference type="InterPro" id="IPR013094">
    <property type="entry name" value="AB_hydrolase_3"/>
</dbReference>